<dbReference type="EMBL" id="HBUE01320395">
    <property type="protein sequence ID" value="CAG6587739.1"/>
    <property type="molecule type" value="Transcribed_RNA"/>
</dbReference>
<feature type="transmembrane region" description="Helical" evidence="1">
    <location>
        <begin position="15"/>
        <end position="35"/>
    </location>
</feature>
<dbReference type="EMBL" id="HBUE01320403">
    <property type="protein sequence ID" value="CAG6587744.1"/>
    <property type="molecule type" value="Transcribed_RNA"/>
</dbReference>
<dbReference type="EMBL" id="HBUE01082015">
    <property type="protein sequence ID" value="CAG6478005.1"/>
    <property type="molecule type" value="Transcribed_RNA"/>
</dbReference>
<dbReference type="EMBL" id="HBUE01213888">
    <property type="protein sequence ID" value="CAG6535751.1"/>
    <property type="molecule type" value="Transcribed_RNA"/>
</dbReference>
<protein>
    <submittedName>
        <fullName evidence="2">(northern house mosquito) hypothetical protein</fullName>
    </submittedName>
</protein>
<keyword evidence="1" id="KW-0812">Transmembrane</keyword>
<keyword evidence="1" id="KW-1133">Transmembrane helix</keyword>
<accession>A0A8D8BM67</accession>
<dbReference type="EMBL" id="HBUE01213896">
    <property type="protein sequence ID" value="CAG6535756.1"/>
    <property type="molecule type" value="Transcribed_RNA"/>
</dbReference>
<proteinExistence type="predicted"/>
<name>A0A8D8BM67_CULPI</name>
<dbReference type="EMBL" id="HBUE01213891">
    <property type="protein sequence ID" value="CAG6535754.1"/>
    <property type="molecule type" value="Transcribed_RNA"/>
</dbReference>
<dbReference type="AlphaFoldDB" id="A0A8D8BM67"/>
<reference evidence="2" key="1">
    <citation type="submission" date="2021-05" db="EMBL/GenBank/DDBJ databases">
        <authorList>
            <person name="Alioto T."/>
            <person name="Alioto T."/>
            <person name="Gomez Garrido J."/>
        </authorList>
    </citation>
    <scope>NUCLEOTIDE SEQUENCE</scope>
</reference>
<feature type="transmembrane region" description="Helical" evidence="1">
    <location>
        <begin position="59"/>
        <end position="80"/>
    </location>
</feature>
<evidence type="ECO:0000256" key="1">
    <source>
        <dbReference type="SAM" id="Phobius"/>
    </source>
</evidence>
<organism evidence="2">
    <name type="scientific">Culex pipiens</name>
    <name type="common">House mosquito</name>
    <dbReference type="NCBI Taxonomy" id="7175"/>
    <lineage>
        <taxon>Eukaryota</taxon>
        <taxon>Metazoa</taxon>
        <taxon>Ecdysozoa</taxon>
        <taxon>Arthropoda</taxon>
        <taxon>Hexapoda</taxon>
        <taxon>Insecta</taxon>
        <taxon>Pterygota</taxon>
        <taxon>Neoptera</taxon>
        <taxon>Endopterygota</taxon>
        <taxon>Diptera</taxon>
        <taxon>Nematocera</taxon>
        <taxon>Culicoidea</taxon>
        <taxon>Culicidae</taxon>
        <taxon>Culicinae</taxon>
        <taxon>Culicini</taxon>
        <taxon>Culex</taxon>
        <taxon>Culex</taxon>
    </lineage>
</organism>
<dbReference type="EMBL" id="HBUE01320398">
    <property type="protein sequence ID" value="CAG6587742.1"/>
    <property type="molecule type" value="Transcribed_RNA"/>
</dbReference>
<dbReference type="EMBL" id="HBUE01213886">
    <property type="protein sequence ID" value="CAG6535749.1"/>
    <property type="molecule type" value="Transcribed_RNA"/>
</dbReference>
<sequence length="103" mass="12492">MSASFFLYWFRYNDLSVISFIRYNILFELGFYLWFDDKSCRYLRYTSRRCNFGRSERRCIYFANISIVYISDLLFIRLNIHVYRLCGIVRKEGVASLGKFSIL</sequence>
<dbReference type="EMBL" id="HBUE01082019">
    <property type="protein sequence ID" value="CAG6478007.1"/>
    <property type="molecule type" value="Transcribed_RNA"/>
</dbReference>
<dbReference type="EMBL" id="HBUE01082017">
    <property type="protein sequence ID" value="CAG6478006.1"/>
    <property type="molecule type" value="Transcribed_RNA"/>
</dbReference>
<dbReference type="EMBL" id="HBUE01082020">
    <property type="protein sequence ID" value="CAG6478008.1"/>
    <property type="molecule type" value="Transcribed_RNA"/>
</dbReference>
<evidence type="ECO:0000313" key="2">
    <source>
        <dbReference type="EMBL" id="CAG6478007.1"/>
    </source>
</evidence>
<keyword evidence="1" id="KW-0472">Membrane</keyword>
<dbReference type="EMBL" id="HBUE01320393">
    <property type="protein sequence ID" value="CAG6587737.1"/>
    <property type="molecule type" value="Transcribed_RNA"/>
</dbReference>